<keyword evidence="3" id="KW-1185">Reference proteome</keyword>
<comment type="caution">
    <text evidence="2">The sequence shown here is derived from an EMBL/GenBank/DDBJ whole genome shotgun (WGS) entry which is preliminary data.</text>
</comment>
<dbReference type="Proteomes" id="UP000321104">
    <property type="component" value="Unassembled WGS sequence"/>
</dbReference>
<dbReference type="EMBL" id="BJXQ01000009">
    <property type="protein sequence ID" value="GEN03717.1"/>
    <property type="molecule type" value="Genomic_DNA"/>
</dbReference>
<evidence type="ECO:0000313" key="1">
    <source>
        <dbReference type="EMBL" id="GAN64145.1"/>
    </source>
</evidence>
<name>A0A6N3T817_9PROT</name>
<evidence type="ECO:0000313" key="4">
    <source>
        <dbReference type="Proteomes" id="UP000321104"/>
    </source>
</evidence>
<dbReference type="EMBL" id="BAMW01000050">
    <property type="protein sequence ID" value="GAN64145.1"/>
    <property type="molecule type" value="Genomic_DNA"/>
</dbReference>
<organism evidence="2 4">
    <name type="scientific">Acetobacter indonesiensis</name>
    <dbReference type="NCBI Taxonomy" id="104101"/>
    <lineage>
        <taxon>Bacteria</taxon>
        <taxon>Pseudomonadati</taxon>
        <taxon>Pseudomonadota</taxon>
        <taxon>Alphaproteobacteria</taxon>
        <taxon>Acetobacterales</taxon>
        <taxon>Acetobacteraceae</taxon>
        <taxon>Acetobacter</taxon>
    </lineage>
</organism>
<sequence length="62" mass="6511">MVLGIMKNALSFSAFSTARPVQWASVSALYAGKPLLVVASVWRTVFSGSVQHPVFSGAVLTA</sequence>
<dbReference type="Proteomes" id="UP000032673">
    <property type="component" value="Unassembled WGS sequence"/>
</dbReference>
<dbReference type="AlphaFoldDB" id="A0A6N3T817"/>
<protein>
    <submittedName>
        <fullName evidence="2">Uncharacterized protein</fullName>
    </submittedName>
</protein>
<evidence type="ECO:0000313" key="3">
    <source>
        <dbReference type="Proteomes" id="UP000032673"/>
    </source>
</evidence>
<gene>
    <name evidence="1" type="ORF">Abin_053_114</name>
    <name evidence="2" type="ORF">AIN02nite_17420</name>
</gene>
<accession>A0A6N3T817</accession>
<evidence type="ECO:0000313" key="2">
    <source>
        <dbReference type="EMBL" id="GEN03717.1"/>
    </source>
</evidence>
<proteinExistence type="predicted"/>
<reference evidence="1 3" key="1">
    <citation type="submission" date="2012-11" db="EMBL/GenBank/DDBJ databases">
        <title>Whole genome sequence of Acetobacter indonesiensis 5H-1.</title>
        <authorList>
            <person name="Azuma Y."/>
            <person name="Higashiura N."/>
            <person name="Hirakawa H."/>
            <person name="Matsushita K."/>
        </authorList>
    </citation>
    <scope>NUCLEOTIDE SEQUENCE [LARGE SCALE GENOMIC DNA]</scope>
    <source>
        <strain evidence="1 3">5H-1</strain>
    </source>
</reference>
<reference evidence="2 4" key="2">
    <citation type="submission" date="2019-07" db="EMBL/GenBank/DDBJ databases">
        <title>Whole genome shotgun sequence of Acetobacter indonesiensis NBRC 16471.</title>
        <authorList>
            <person name="Hosoyama A."/>
            <person name="Uohara A."/>
            <person name="Ohji S."/>
            <person name="Ichikawa N."/>
        </authorList>
    </citation>
    <scope>NUCLEOTIDE SEQUENCE [LARGE SCALE GENOMIC DNA]</scope>
    <source>
        <strain evidence="2 4">NBRC 16471</strain>
    </source>
</reference>